<reference evidence="2" key="2">
    <citation type="submission" date="2023-05" db="EMBL/GenBank/DDBJ databases">
        <authorList>
            <consortium name="Lawrence Berkeley National Laboratory"/>
            <person name="Steindorff A."/>
            <person name="Hensen N."/>
            <person name="Bonometti L."/>
            <person name="Westerberg I."/>
            <person name="Brannstrom I.O."/>
            <person name="Guillou S."/>
            <person name="Cros-Aarteil S."/>
            <person name="Calhoun S."/>
            <person name="Haridas S."/>
            <person name="Kuo A."/>
            <person name="Mondo S."/>
            <person name="Pangilinan J."/>
            <person name="Riley R."/>
            <person name="Labutti K."/>
            <person name="Andreopoulos B."/>
            <person name="Lipzen A."/>
            <person name="Chen C."/>
            <person name="Yanf M."/>
            <person name="Daum C."/>
            <person name="Ng V."/>
            <person name="Clum A."/>
            <person name="Ohm R."/>
            <person name="Martin F."/>
            <person name="Silar P."/>
            <person name="Natvig D."/>
            <person name="Lalanne C."/>
            <person name="Gautier V."/>
            <person name="Ament-Velasquez S.L."/>
            <person name="Kruys A."/>
            <person name="Hutchinson M.I."/>
            <person name="Powell A.J."/>
            <person name="Barry K."/>
            <person name="Miller A.N."/>
            <person name="Grigoriev I.V."/>
            <person name="Debuchy R."/>
            <person name="Gladieux P."/>
            <person name="Thoren M.H."/>
            <person name="Johannesson H."/>
        </authorList>
    </citation>
    <scope>NUCLEOTIDE SEQUENCE</scope>
    <source>
        <strain evidence="2">CBS 123565</strain>
    </source>
</reference>
<sequence>MGEFDKTAVTQTENVSDTPRRRGCAAHCAKFWWAHLITTVVLTAIITPILLLVAVPKIAQAKIDDAELILNRITVSNAQRNTMTMDIDSTIKTDGSVHANIDGFPGVMYLEDHPDQTPFARIDFPPTTAAKHQSVQVKQLIEIDAPALTIFNKWLVANESLRVTVLGETHVKVKGLTKSYPVTFKKTITMPGLDLLHGTVVNQTRIDTEKDARGNNFWGKTYIPNRSLLSIELGNLTYHNYLLDDEIGTVFIDNVTLEPGMNVYDMRATIDGLANVLGALGKKPYCEDGILPLKILAEDVVNNGQALDYYRDSLAAHNQTIPIDIGTPLHKHIPTWSLKC</sequence>
<keyword evidence="1" id="KW-0472">Membrane</keyword>
<dbReference type="InterPro" id="IPR046368">
    <property type="entry name" value="Tag1"/>
</dbReference>
<dbReference type="PANTHER" id="PTHR35895">
    <property type="entry name" value="CHROMOSOME 16, WHOLE GENOME SHOTGUN SEQUENCE"/>
    <property type="match status" value="1"/>
</dbReference>
<evidence type="ECO:0000313" key="3">
    <source>
        <dbReference type="Proteomes" id="UP001304895"/>
    </source>
</evidence>
<protein>
    <submittedName>
        <fullName evidence="2">Uncharacterized protein</fullName>
    </submittedName>
</protein>
<keyword evidence="3" id="KW-1185">Reference proteome</keyword>
<dbReference type="GO" id="GO:0000329">
    <property type="term" value="C:fungal-type vacuole membrane"/>
    <property type="evidence" value="ECO:0007669"/>
    <property type="project" value="InterPro"/>
</dbReference>
<dbReference type="Pfam" id="PF12505">
    <property type="entry name" value="DUF3712"/>
    <property type="match status" value="1"/>
</dbReference>
<dbReference type="PANTHER" id="PTHR35895:SF1">
    <property type="entry name" value="LIPID-BINDING SERUM GLYCOPROTEIN C-TERMINAL DOMAIN-CONTAINING PROTEIN"/>
    <property type="match status" value="1"/>
</dbReference>
<dbReference type="InterPro" id="IPR022185">
    <property type="entry name" value="DUF3712"/>
</dbReference>
<gene>
    <name evidence="2" type="ORF">BT67DRAFT_451550</name>
</gene>
<dbReference type="EMBL" id="MU853422">
    <property type="protein sequence ID" value="KAK4131688.1"/>
    <property type="molecule type" value="Genomic_DNA"/>
</dbReference>
<name>A0AAN6UER2_9PEZI</name>
<keyword evidence="1" id="KW-1133">Transmembrane helix</keyword>
<comment type="caution">
    <text evidence="2">The sequence shown here is derived from an EMBL/GenBank/DDBJ whole genome shotgun (WGS) entry which is preliminary data.</text>
</comment>
<organism evidence="2 3">
    <name type="scientific">Trichocladium antarcticum</name>
    <dbReference type="NCBI Taxonomy" id="1450529"/>
    <lineage>
        <taxon>Eukaryota</taxon>
        <taxon>Fungi</taxon>
        <taxon>Dikarya</taxon>
        <taxon>Ascomycota</taxon>
        <taxon>Pezizomycotina</taxon>
        <taxon>Sordariomycetes</taxon>
        <taxon>Sordariomycetidae</taxon>
        <taxon>Sordariales</taxon>
        <taxon>Chaetomiaceae</taxon>
        <taxon>Trichocladium</taxon>
    </lineage>
</organism>
<proteinExistence type="predicted"/>
<dbReference type="AlphaFoldDB" id="A0AAN6UER2"/>
<accession>A0AAN6UER2</accession>
<feature type="transmembrane region" description="Helical" evidence="1">
    <location>
        <begin position="31"/>
        <end position="55"/>
    </location>
</feature>
<keyword evidence="1" id="KW-0812">Transmembrane</keyword>
<evidence type="ECO:0000313" key="2">
    <source>
        <dbReference type="EMBL" id="KAK4131688.1"/>
    </source>
</evidence>
<evidence type="ECO:0000256" key="1">
    <source>
        <dbReference type="SAM" id="Phobius"/>
    </source>
</evidence>
<reference evidence="2" key="1">
    <citation type="journal article" date="2023" name="Mol. Phylogenet. Evol.">
        <title>Genome-scale phylogeny and comparative genomics of the fungal order Sordariales.</title>
        <authorList>
            <person name="Hensen N."/>
            <person name="Bonometti L."/>
            <person name="Westerberg I."/>
            <person name="Brannstrom I.O."/>
            <person name="Guillou S."/>
            <person name="Cros-Aarteil S."/>
            <person name="Calhoun S."/>
            <person name="Haridas S."/>
            <person name="Kuo A."/>
            <person name="Mondo S."/>
            <person name="Pangilinan J."/>
            <person name="Riley R."/>
            <person name="LaButti K."/>
            <person name="Andreopoulos B."/>
            <person name="Lipzen A."/>
            <person name="Chen C."/>
            <person name="Yan M."/>
            <person name="Daum C."/>
            <person name="Ng V."/>
            <person name="Clum A."/>
            <person name="Steindorff A."/>
            <person name="Ohm R.A."/>
            <person name="Martin F."/>
            <person name="Silar P."/>
            <person name="Natvig D.O."/>
            <person name="Lalanne C."/>
            <person name="Gautier V."/>
            <person name="Ament-Velasquez S.L."/>
            <person name="Kruys A."/>
            <person name="Hutchinson M.I."/>
            <person name="Powell A.J."/>
            <person name="Barry K."/>
            <person name="Miller A.N."/>
            <person name="Grigoriev I.V."/>
            <person name="Debuchy R."/>
            <person name="Gladieux P."/>
            <person name="Hiltunen Thoren M."/>
            <person name="Johannesson H."/>
        </authorList>
    </citation>
    <scope>NUCLEOTIDE SEQUENCE</scope>
    <source>
        <strain evidence="2">CBS 123565</strain>
    </source>
</reference>
<dbReference type="Proteomes" id="UP001304895">
    <property type="component" value="Unassembled WGS sequence"/>
</dbReference>